<proteinExistence type="predicted"/>
<protein>
    <submittedName>
        <fullName evidence="1">Uncharacterized protein</fullName>
    </submittedName>
</protein>
<name>A0A644ZPH4_9ZZZZ</name>
<evidence type="ECO:0000313" key="1">
    <source>
        <dbReference type="EMBL" id="MPM42288.1"/>
    </source>
</evidence>
<organism evidence="1">
    <name type="scientific">bioreactor metagenome</name>
    <dbReference type="NCBI Taxonomy" id="1076179"/>
    <lineage>
        <taxon>unclassified sequences</taxon>
        <taxon>metagenomes</taxon>
        <taxon>ecological metagenomes</taxon>
    </lineage>
</organism>
<comment type="caution">
    <text evidence="1">The sequence shown here is derived from an EMBL/GenBank/DDBJ whole genome shotgun (WGS) entry which is preliminary data.</text>
</comment>
<dbReference type="EMBL" id="VSSQ01009675">
    <property type="protein sequence ID" value="MPM42288.1"/>
    <property type="molecule type" value="Genomic_DNA"/>
</dbReference>
<accession>A0A644ZPH4</accession>
<dbReference type="AlphaFoldDB" id="A0A644ZPH4"/>
<sequence length="83" mass="8649">MGTFAVAHALLLAGVCFGAAKRLIAKDIERVHAQKILLRDGIIGRFSEGQANRLLNQGLLKGDAGGIQQPRCVVGIPSDGKAG</sequence>
<gene>
    <name evidence="1" type="ORF">SDC9_88953</name>
</gene>
<reference evidence="1" key="1">
    <citation type="submission" date="2019-08" db="EMBL/GenBank/DDBJ databases">
        <authorList>
            <person name="Kucharzyk K."/>
            <person name="Murdoch R.W."/>
            <person name="Higgins S."/>
            <person name="Loffler F."/>
        </authorList>
    </citation>
    <scope>NUCLEOTIDE SEQUENCE</scope>
</reference>